<evidence type="ECO:0000313" key="2">
    <source>
        <dbReference type="EMBL" id="ROT65302.1"/>
    </source>
</evidence>
<evidence type="ECO:0000256" key="1">
    <source>
        <dbReference type="SAM" id="SignalP"/>
    </source>
</evidence>
<organism evidence="2 3">
    <name type="scientific">Penaeus vannamei</name>
    <name type="common">Whiteleg shrimp</name>
    <name type="synonym">Litopenaeus vannamei</name>
    <dbReference type="NCBI Taxonomy" id="6689"/>
    <lineage>
        <taxon>Eukaryota</taxon>
        <taxon>Metazoa</taxon>
        <taxon>Ecdysozoa</taxon>
        <taxon>Arthropoda</taxon>
        <taxon>Crustacea</taxon>
        <taxon>Multicrustacea</taxon>
        <taxon>Malacostraca</taxon>
        <taxon>Eumalacostraca</taxon>
        <taxon>Eucarida</taxon>
        <taxon>Decapoda</taxon>
        <taxon>Dendrobranchiata</taxon>
        <taxon>Penaeoidea</taxon>
        <taxon>Penaeidae</taxon>
        <taxon>Penaeus</taxon>
    </lineage>
</organism>
<protein>
    <submittedName>
        <fullName evidence="2">Uncharacterized protein</fullName>
    </submittedName>
</protein>
<dbReference type="InterPro" id="IPR006631">
    <property type="entry name" value="DM4_12"/>
</dbReference>
<dbReference type="AlphaFoldDB" id="A0A3R7MM51"/>
<dbReference type="Proteomes" id="UP000283509">
    <property type="component" value="Unassembled WGS sequence"/>
</dbReference>
<accession>A0A3R7MM51</accession>
<gene>
    <name evidence="2" type="ORF">C7M84_016725</name>
</gene>
<feature type="chain" id="PRO_5018552793" evidence="1">
    <location>
        <begin position="29"/>
        <end position="366"/>
    </location>
</feature>
<comment type="caution">
    <text evidence="2">The sequence shown here is derived from an EMBL/GenBank/DDBJ whole genome shotgun (WGS) entry which is preliminary data.</text>
</comment>
<keyword evidence="1" id="KW-0732">Signal</keyword>
<proteinExistence type="predicted"/>
<feature type="signal peptide" evidence="1">
    <location>
        <begin position="1"/>
        <end position="28"/>
    </location>
</feature>
<dbReference type="Pfam" id="PF07841">
    <property type="entry name" value="DM4_12"/>
    <property type="match status" value="1"/>
</dbReference>
<dbReference type="EMBL" id="QCYY01003104">
    <property type="protein sequence ID" value="ROT65302.1"/>
    <property type="molecule type" value="Genomic_DNA"/>
</dbReference>
<sequence length="366" mass="40897">MAPRWSTSLLQFRLGLSLLSLLAAPSLGRLPHFPDGEVVDENNLVEGAPQPLSLSDAVRLFVSLSQEEEPGARSEGQEEREDPRLIGITDGGLYRGDLVVYLPVTLLLPTFAFRSRYSLAGSKDSSWSSYLFGRSYVGGREEEEEEKKEEEEEEDWQDVRGPVDRVLSGEVRYDPQLPEYEDGAYGPLLSRLDAYFHYLRVHDDSCRMKAICHLAKDPAKYSPLSHLVLSALKKSESFSRPSSYSQEVFRFFRYYWAAERGVAGEDCRHAYYQCPADLEDIVNMSVLSFWQKLASLPVTSASRGRVVVALPPNMLPLSHQCLGGTGDLAYPRPLPPTFCNAHGTLIFQSLDWMTCPICVTMGPGAS</sequence>
<reference evidence="2 3" key="1">
    <citation type="submission" date="2018-04" db="EMBL/GenBank/DDBJ databases">
        <authorList>
            <person name="Zhang X."/>
            <person name="Yuan J."/>
            <person name="Li F."/>
            <person name="Xiang J."/>
        </authorList>
    </citation>
    <scope>NUCLEOTIDE SEQUENCE [LARGE SCALE GENOMIC DNA]</scope>
    <source>
        <tissue evidence="2">Muscle</tissue>
    </source>
</reference>
<evidence type="ECO:0000313" key="3">
    <source>
        <dbReference type="Proteomes" id="UP000283509"/>
    </source>
</evidence>
<name>A0A3R7MM51_PENVA</name>
<dbReference type="OrthoDB" id="6423431at2759"/>
<keyword evidence="3" id="KW-1185">Reference proteome</keyword>
<reference evidence="2 3" key="2">
    <citation type="submission" date="2019-01" db="EMBL/GenBank/DDBJ databases">
        <title>The decoding of complex shrimp genome reveals the adaptation for benthos swimmer, frequently molting mechanism and breeding impact on genome.</title>
        <authorList>
            <person name="Sun Y."/>
            <person name="Gao Y."/>
            <person name="Yu Y."/>
        </authorList>
    </citation>
    <scope>NUCLEOTIDE SEQUENCE [LARGE SCALE GENOMIC DNA]</scope>
    <source>
        <tissue evidence="2">Muscle</tissue>
    </source>
</reference>